<sequence>MKKYWNIEPNEQPIATGICDIFAEWLNNEFILYKLAESDKNYGVKKYIYVYIFGNISSNHSNSRLSLNGPESWTNNNFLALKNILDLVYLMSVFPNICDNVDNMRTYHQILDRNLWNDIMKRAMVLSLMPSGR</sequence>
<organism evidence="1 2">
    <name type="scientific">Gigaspora rosea</name>
    <dbReference type="NCBI Taxonomy" id="44941"/>
    <lineage>
        <taxon>Eukaryota</taxon>
        <taxon>Fungi</taxon>
        <taxon>Fungi incertae sedis</taxon>
        <taxon>Mucoromycota</taxon>
        <taxon>Glomeromycotina</taxon>
        <taxon>Glomeromycetes</taxon>
        <taxon>Diversisporales</taxon>
        <taxon>Gigasporaceae</taxon>
        <taxon>Gigaspora</taxon>
    </lineage>
</organism>
<evidence type="ECO:0000313" key="1">
    <source>
        <dbReference type="EMBL" id="RIB02026.1"/>
    </source>
</evidence>
<comment type="caution">
    <text evidence="1">The sequence shown here is derived from an EMBL/GenBank/DDBJ whole genome shotgun (WGS) entry which is preliminary data.</text>
</comment>
<dbReference type="AlphaFoldDB" id="A0A397U4P4"/>
<dbReference type="EMBL" id="QKWP01002851">
    <property type="protein sequence ID" value="RIB02026.1"/>
    <property type="molecule type" value="Genomic_DNA"/>
</dbReference>
<protein>
    <submittedName>
        <fullName evidence="1">Uncharacterized protein</fullName>
    </submittedName>
</protein>
<dbReference type="Proteomes" id="UP000266673">
    <property type="component" value="Unassembled WGS sequence"/>
</dbReference>
<accession>A0A397U4P4</accession>
<keyword evidence="2" id="KW-1185">Reference proteome</keyword>
<proteinExistence type="predicted"/>
<evidence type="ECO:0000313" key="2">
    <source>
        <dbReference type="Proteomes" id="UP000266673"/>
    </source>
</evidence>
<name>A0A397U4P4_9GLOM</name>
<gene>
    <name evidence="1" type="ORF">C2G38_2229059</name>
</gene>
<reference evidence="1 2" key="1">
    <citation type="submission" date="2018-06" db="EMBL/GenBank/DDBJ databases">
        <title>Comparative genomics reveals the genomic features of Rhizophagus irregularis, R. cerebriforme, R. diaphanum and Gigaspora rosea, and their symbiotic lifestyle signature.</title>
        <authorList>
            <person name="Morin E."/>
            <person name="San Clemente H."/>
            <person name="Chen E.C.H."/>
            <person name="De La Providencia I."/>
            <person name="Hainaut M."/>
            <person name="Kuo A."/>
            <person name="Kohler A."/>
            <person name="Murat C."/>
            <person name="Tang N."/>
            <person name="Roy S."/>
            <person name="Loubradou J."/>
            <person name="Henrissat B."/>
            <person name="Grigoriev I.V."/>
            <person name="Corradi N."/>
            <person name="Roux C."/>
            <person name="Martin F.M."/>
        </authorList>
    </citation>
    <scope>NUCLEOTIDE SEQUENCE [LARGE SCALE GENOMIC DNA]</scope>
    <source>
        <strain evidence="1 2">DAOM 194757</strain>
    </source>
</reference>